<dbReference type="OMA" id="GMWLQPP"/>
<evidence type="ECO:0008006" key="8">
    <source>
        <dbReference type="Google" id="ProtNLM"/>
    </source>
</evidence>
<feature type="domain" description="FF" evidence="5">
    <location>
        <begin position="661"/>
        <end position="715"/>
    </location>
</feature>
<feature type="region of interest" description="Disordered" evidence="3">
    <location>
        <begin position="515"/>
        <end position="547"/>
    </location>
</feature>
<dbReference type="SMART" id="SM00456">
    <property type="entry name" value="WW"/>
    <property type="match status" value="3"/>
</dbReference>
<feature type="compositionally biased region" description="Gly residues" evidence="3">
    <location>
        <begin position="179"/>
        <end position="190"/>
    </location>
</feature>
<feature type="region of interest" description="Disordered" evidence="3">
    <location>
        <begin position="786"/>
        <end position="970"/>
    </location>
</feature>
<dbReference type="GO" id="GO:0003712">
    <property type="term" value="F:transcription coregulator activity"/>
    <property type="evidence" value="ECO:0007669"/>
    <property type="project" value="TreeGrafter"/>
</dbReference>
<protein>
    <recommendedName>
        <fullName evidence="8">Transcription elongation regulator 1</fullName>
    </recommendedName>
</protein>
<dbReference type="CDD" id="cd00201">
    <property type="entry name" value="WW"/>
    <property type="match status" value="3"/>
</dbReference>
<name>A0A553P089_TIGCA</name>
<reference evidence="6 7" key="1">
    <citation type="journal article" date="2018" name="Nat. Ecol. Evol.">
        <title>Genomic signatures of mitonuclear coevolution across populations of Tigriopus californicus.</title>
        <authorList>
            <person name="Barreto F.S."/>
            <person name="Watson E.T."/>
            <person name="Lima T.G."/>
            <person name="Willett C.S."/>
            <person name="Edmands S."/>
            <person name="Li W."/>
            <person name="Burton R.S."/>
        </authorList>
    </citation>
    <scope>NUCLEOTIDE SEQUENCE [LARGE SCALE GENOMIC DNA]</scope>
    <source>
        <strain evidence="6 7">San Diego</strain>
    </source>
</reference>
<feature type="region of interest" description="Disordered" evidence="3">
    <location>
        <begin position="436"/>
        <end position="465"/>
    </location>
</feature>
<feature type="region of interest" description="Disordered" evidence="3">
    <location>
        <begin position="253"/>
        <end position="322"/>
    </location>
</feature>
<feature type="compositionally biased region" description="Basic and acidic residues" evidence="3">
    <location>
        <begin position="840"/>
        <end position="849"/>
    </location>
</feature>
<feature type="compositionally biased region" description="Basic and acidic residues" evidence="3">
    <location>
        <begin position="860"/>
        <end position="895"/>
    </location>
</feature>
<dbReference type="Proteomes" id="UP000318571">
    <property type="component" value="Chromosome 9"/>
</dbReference>
<dbReference type="InterPro" id="IPR036020">
    <property type="entry name" value="WW_dom_sf"/>
</dbReference>
<proteinExistence type="predicted"/>
<comment type="caution">
    <text evidence="6">The sequence shown here is derived from an EMBL/GenBank/DDBJ whole genome shotgun (WGS) entry which is preliminary data.</text>
</comment>
<feature type="domain" description="FF" evidence="5">
    <location>
        <begin position="593"/>
        <end position="648"/>
    </location>
</feature>
<sequence>MRSVSIMAESEEHFENHADLGPPEDYGGPPPRAMDEREAPGAPGEYESHPSEGFDQPSGGADEYNHDYPPENPDEFGGGGGMPPWRGRGGPPPRGGRFMHGRGGFGPPGMHGPPRGHFSGPPRGVGPPNGFGPPMRGGPRGFGSRGPPPGWGDPNFRPPPGMGPPPGMPPWMGPPGGPMGPNGGPPGWGEGPPPDNFGPPGGAGAPKSKVDLSGEVWIETKVEDGSKAYYYHARTRETTWTKPEGDDVKILTQEELEKLGQEQQQPPQGGGPEQYGMGPPPGFMGGQPGFGPPGVPPHANMPPPGFGVPPGGMPPPWAMNQGPGFGSWGNDACPWSEHSAPDGIKKYYYNSKTGESVWEKPRELIDFESKQAGNDAPGASISAAPTVGRVANGGLGEGAPLAMSVDKEPPAVSMKPEMTNLSSMASHSEIEKNLALMAAAKLSGQPEKPKDKSRPVSSTPVAGTPWCVVWTGDNKAFFFNPTTKTSVWERPPDLVGRPDVTEMLISSAAAEKLKERNANALKKKRSDSDLDGPENGAPPPKQKKVETQLVFQDELDKKDDEISILSESKKSIDKGKEAAIEAEVRAARERAQIPLETRMKQFKELLTEKEISAFSTWEKELHKIVFDPRYLLLTSKERKSVFEKYVRERADEERREKKNKIKERKEAFKKLLEEANLTSRSSFSEFSSKHGKDDRFRNIEKMRERESMYNEFIIEVRRKEKDQKAKKREQAKKDFFSLLKDTDCIDRHSEWSEVKKQIDTDPRYKLVESSSQREDWFLDHIHHLKDLHRKEKEKKKKNRSRSRSRSRDRKSRKEEKKKDRKKDRSRSRSRDRKEKKRDRKEKEKDRSEKEEGEMSDEEEGRYRSRERSTSAHYDSKPASRSDRVESEKSDPRDASQSEAENGEDTGKELEEERRQNDDHEKEEKEEEESAESKEQREKQERIAQSLRKREEEVQRELSGHLHARDKEREQHKYQEAISHFQALLTDLIRHPDFTWKETKKILKKDSRYESVSSLEKPERERLFDEHIDHLILKKKENFWQMMRECKAINLDSNFRDVKKLLQEDPRYSKYSSSERKCEKQFNEYLKELLSKANLAFRELLMETKRITDKSFALARDKESDHLSEIEQLLKQDKRYTDLNSYPEDRKNILFAYLEEMEKRGPPPPPTASEPSRRSFKT</sequence>
<evidence type="ECO:0000256" key="1">
    <source>
        <dbReference type="ARBA" id="ARBA00022737"/>
    </source>
</evidence>
<dbReference type="PANTHER" id="PTHR15377:SF3">
    <property type="entry name" value="WW DOMAIN-CONTAINING PROTEIN"/>
    <property type="match status" value="1"/>
</dbReference>
<dbReference type="PROSITE" id="PS01159">
    <property type="entry name" value="WW_DOMAIN_1"/>
    <property type="match status" value="1"/>
</dbReference>
<evidence type="ECO:0000313" key="6">
    <source>
        <dbReference type="EMBL" id="TRY71109.1"/>
    </source>
</evidence>
<dbReference type="InterPro" id="IPR036517">
    <property type="entry name" value="FF_domain_sf"/>
</dbReference>
<dbReference type="STRING" id="6832.A0A553P089"/>
<dbReference type="GO" id="GO:0005634">
    <property type="term" value="C:nucleus"/>
    <property type="evidence" value="ECO:0007669"/>
    <property type="project" value="TreeGrafter"/>
</dbReference>
<dbReference type="Gene3D" id="2.20.70.10">
    <property type="match status" value="3"/>
</dbReference>
<dbReference type="InterPro" id="IPR045148">
    <property type="entry name" value="TCRG1-like"/>
</dbReference>
<feature type="compositionally biased region" description="Pro residues" evidence="3">
    <location>
        <begin position="290"/>
        <end position="317"/>
    </location>
</feature>
<dbReference type="FunFam" id="2.20.70.10:FF:000049">
    <property type="entry name" value="Transcription elongation regulator 1-like"/>
    <property type="match status" value="1"/>
</dbReference>
<dbReference type="InterPro" id="IPR057565">
    <property type="entry name" value="WW_TCRG1_3rd"/>
</dbReference>
<dbReference type="Pfam" id="PF23517">
    <property type="entry name" value="WW_TCERG1"/>
    <property type="match status" value="1"/>
</dbReference>
<evidence type="ECO:0000259" key="4">
    <source>
        <dbReference type="PROSITE" id="PS50020"/>
    </source>
</evidence>
<dbReference type="InterPro" id="IPR002713">
    <property type="entry name" value="FF_domain"/>
</dbReference>
<dbReference type="PROSITE" id="PS51676">
    <property type="entry name" value="FF"/>
    <property type="match status" value="5"/>
</dbReference>
<dbReference type="FunFam" id="1.10.10.440:FF:000001">
    <property type="entry name" value="Transcription elongation regulator 1 like"/>
    <property type="match status" value="1"/>
</dbReference>
<feature type="domain" description="FF" evidence="5">
    <location>
        <begin position="973"/>
        <end position="1029"/>
    </location>
</feature>
<feature type="domain" description="WW" evidence="4">
    <location>
        <begin position="334"/>
        <end position="363"/>
    </location>
</feature>
<feature type="region of interest" description="Disordered" evidence="3">
    <location>
        <begin position="1"/>
        <end position="210"/>
    </location>
</feature>
<dbReference type="Gene3D" id="1.10.10.440">
    <property type="entry name" value="FF domain"/>
    <property type="match status" value="6"/>
</dbReference>
<dbReference type="SUPFAM" id="SSF81698">
    <property type="entry name" value="FF domain"/>
    <property type="match status" value="5"/>
</dbReference>
<feature type="domain" description="FF" evidence="5">
    <location>
        <begin position="728"/>
        <end position="783"/>
    </location>
</feature>
<feature type="domain" description="WW" evidence="4">
    <location>
        <begin position="217"/>
        <end position="245"/>
    </location>
</feature>
<dbReference type="Pfam" id="PF00397">
    <property type="entry name" value="WW"/>
    <property type="match status" value="1"/>
</dbReference>
<keyword evidence="1" id="KW-0677">Repeat</keyword>
<keyword evidence="7" id="KW-1185">Reference proteome</keyword>
<evidence type="ECO:0000256" key="2">
    <source>
        <dbReference type="SAM" id="Coils"/>
    </source>
</evidence>
<feature type="region of interest" description="Disordered" evidence="3">
    <location>
        <begin position="371"/>
        <end position="392"/>
    </location>
</feature>
<gene>
    <name evidence="6" type="ORF">TCAL_13689</name>
</gene>
<evidence type="ECO:0000256" key="3">
    <source>
        <dbReference type="SAM" id="MobiDB-lite"/>
    </source>
</evidence>
<dbReference type="SUPFAM" id="SSF51045">
    <property type="entry name" value="WW domain"/>
    <property type="match status" value="3"/>
</dbReference>
<organism evidence="6 7">
    <name type="scientific">Tigriopus californicus</name>
    <name type="common">Marine copepod</name>
    <dbReference type="NCBI Taxonomy" id="6832"/>
    <lineage>
        <taxon>Eukaryota</taxon>
        <taxon>Metazoa</taxon>
        <taxon>Ecdysozoa</taxon>
        <taxon>Arthropoda</taxon>
        <taxon>Crustacea</taxon>
        <taxon>Multicrustacea</taxon>
        <taxon>Hexanauplia</taxon>
        <taxon>Copepoda</taxon>
        <taxon>Harpacticoida</taxon>
        <taxon>Harpacticidae</taxon>
        <taxon>Tigriopus</taxon>
    </lineage>
</organism>
<dbReference type="EMBL" id="VCGU01000009">
    <property type="protein sequence ID" value="TRY71109.1"/>
    <property type="molecule type" value="Genomic_DNA"/>
</dbReference>
<feature type="compositionally biased region" description="Basic and acidic residues" evidence="3">
    <location>
        <begin position="930"/>
        <end position="970"/>
    </location>
</feature>
<evidence type="ECO:0000313" key="7">
    <source>
        <dbReference type="Proteomes" id="UP000318571"/>
    </source>
</evidence>
<dbReference type="SMART" id="SM00441">
    <property type="entry name" value="FF"/>
    <property type="match status" value="6"/>
</dbReference>
<dbReference type="PANTHER" id="PTHR15377">
    <property type="entry name" value="TRANSCRIPTION ELONGATION REGULATOR 1"/>
    <property type="match status" value="1"/>
</dbReference>
<feature type="domain" description="FF" evidence="5">
    <location>
        <begin position="1031"/>
        <end position="1087"/>
    </location>
</feature>
<dbReference type="OrthoDB" id="63972at2759"/>
<feature type="domain" description="WW" evidence="4">
    <location>
        <begin position="464"/>
        <end position="493"/>
    </location>
</feature>
<dbReference type="InterPro" id="IPR001202">
    <property type="entry name" value="WW_dom"/>
</dbReference>
<feature type="region of interest" description="Disordered" evidence="3">
    <location>
        <begin position="1155"/>
        <end position="1177"/>
    </location>
</feature>
<feature type="compositionally biased region" description="Basic and acidic residues" evidence="3">
    <location>
        <begin position="904"/>
        <end position="922"/>
    </location>
</feature>
<evidence type="ECO:0000259" key="5">
    <source>
        <dbReference type="PROSITE" id="PS51676"/>
    </source>
</evidence>
<feature type="compositionally biased region" description="Basic residues" evidence="3">
    <location>
        <begin position="786"/>
        <end position="810"/>
    </location>
</feature>
<keyword evidence="2" id="KW-0175">Coiled coil</keyword>
<accession>A0A553P089</accession>
<feature type="compositionally biased region" description="Pro residues" evidence="3">
    <location>
        <begin position="146"/>
        <end position="178"/>
    </location>
</feature>
<dbReference type="PROSITE" id="PS50020">
    <property type="entry name" value="WW_DOMAIN_2"/>
    <property type="match status" value="3"/>
</dbReference>
<feature type="coiled-coil region" evidence="2">
    <location>
        <begin position="647"/>
        <end position="678"/>
    </location>
</feature>
<dbReference type="GO" id="GO:0070063">
    <property type="term" value="F:RNA polymerase binding"/>
    <property type="evidence" value="ECO:0007669"/>
    <property type="project" value="InterPro"/>
</dbReference>
<dbReference type="AlphaFoldDB" id="A0A553P089"/>
<dbReference type="Pfam" id="PF01846">
    <property type="entry name" value="FF"/>
    <property type="match status" value="5"/>
</dbReference>
<dbReference type="FunFam" id="1.10.10.440:FF:000005">
    <property type="entry name" value="Transcription elongation regulator 1 (CA150)"/>
    <property type="match status" value="1"/>
</dbReference>
<feature type="compositionally biased region" description="Acidic residues" evidence="3">
    <location>
        <begin position="850"/>
        <end position="859"/>
    </location>
</feature>